<dbReference type="EC" id="2.4.2.19" evidence="5"/>
<dbReference type="InterPro" id="IPR004393">
    <property type="entry name" value="NadC"/>
</dbReference>
<evidence type="ECO:0000256" key="8">
    <source>
        <dbReference type="ARBA" id="ARBA00022679"/>
    </source>
</evidence>
<evidence type="ECO:0000256" key="1">
    <source>
        <dbReference type="ARBA" id="ARBA00003237"/>
    </source>
</evidence>
<evidence type="ECO:0000256" key="7">
    <source>
        <dbReference type="ARBA" id="ARBA00022676"/>
    </source>
</evidence>
<evidence type="ECO:0000256" key="5">
    <source>
        <dbReference type="ARBA" id="ARBA00011944"/>
    </source>
</evidence>
<dbReference type="InterPro" id="IPR036068">
    <property type="entry name" value="Nicotinate_pribotase-like_C"/>
</dbReference>
<dbReference type="FunFam" id="3.20.20.70:FF:000030">
    <property type="entry name" value="Nicotinate-nucleotide pyrophosphorylase, carboxylating"/>
    <property type="match status" value="1"/>
</dbReference>
<organism evidence="15 16">
    <name type="scientific">Cohnella herbarum</name>
    <dbReference type="NCBI Taxonomy" id="2728023"/>
    <lineage>
        <taxon>Bacteria</taxon>
        <taxon>Bacillati</taxon>
        <taxon>Bacillota</taxon>
        <taxon>Bacilli</taxon>
        <taxon>Bacillales</taxon>
        <taxon>Paenibacillaceae</taxon>
        <taxon>Cohnella</taxon>
    </lineage>
</organism>
<dbReference type="SUPFAM" id="SSF54675">
    <property type="entry name" value="Nicotinate/Quinolinate PRTase N-terminal domain-like"/>
    <property type="match status" value="1"/>
</dbReference>
<dbReference type="InterPro" id="IPR022412">
    <property type="entry name" value="Quinolinate_PRibosylTrfase_N"/>
</dbReference>
<evidence type="ECO:0000256" key="12">
    <source>
        <dbReference type="PIRNR" id="PIRNR006250"/>
    </source>
</evidence>
<comment type="similarity">
    <text evidence="3 12">Belongs to the NadC/ModD family.</text>
</comment>
<dbReference type="UniPathway" id="UPA00253">
    <property type="reaction ID" value="UER00331"/>
</dbReference>
<gene>
    <name evidence="15" type="primary">nadC</name>
    <name evidence="15" type="ORF">HH215_23655</name>
</gene>
<protein>
    <recommendedName>
        <fullName evidence="11">Probable nicotinate-nucleotide pyrophosphorylase [carboxylating]</fullName>
        <ecNumber evidence="5">2.4.2.19</ecNumber>
    </recommendedName>
    <alternativeName>
        <fullName evidence="9">Quinolinate phosphoribosyltransferase [decarboxylating]</fullName>
    </alternativeName>
</protein>
<dbReference type="Gene3D" id="3.20.20.70">
    <property type="entry name" value="Aldolase class I"/>
    <property type="match status" value="1"/>
</dbReference>
<dbReference type="PANTHER" id="PTHR32179">
    <property type="entry name" value="NICOTINATE-NUCLEOTIDE PYROPHOSPHORYLASE [CARBOXYLATING]"/>
    <property type="match status" value="1"/>
</dbReference>
<dbReference type="GO" id="GO:0009435">
    <property type="term" value="P:NAD+ biosynthetic process"/>
    <property type="evidence" value="ECO:0007669"/>
    <property type="project" value="UniProtKB-UniPathway"/>
</dbReference>
<dbReference type="PANTHER" id="PTHR32179:SF3">
    <property type="entry name" value="NICOTINATE-NUCLEOTIDE PYROPHOSPHORYLASE [CARBOXYLATING]"/>
    <property type="match status" value="1"/>
</dbReference>
<keyword evidence="7 12" id="KW-0328">Glycosyltransferase</keyword>
<evidence type="ECO:0000256" key="9">
    <source>
        <dbReference type="ARBA" id="ARBA00033102"/>
    </source>
</evidence>
<evidence type="ECO:0000259" key="14">
    <source>
        <dbReference type="Pfam" id="PF02749"/>
    </source>
</evidence>
<evidence type="ECO:0000256" key="10">
    <source>
        <dbReference type="ARBA" id="ARBA00047445"/>
    </source>
</evidence>
<dbReference type="GO" id="GO:0005737">
    <property type="term" value="C:cytoplasm"/>
    <property type="evidence" value="ECO:0007669"/>
    <property type="project" value="TreeGrafter"/>
</dbReference>
<dbReference type="KEGG" id="cheb:HH215_23655"/>
<dbReference type="EMBL" id="CP051680">
    <property type="protein sequence ID" value="QJD85881.1"/>
    <property type="molecule type" value="Genomic_DNA"/>
</dbReference>
<keyword evidence="16" id="KW-1185">Reference proteome</keyword>
<dbReference type="InterPro" id="IPR027277">
    <property type="entry name" value="NadC/ModD"/>
</dbReference>
<dbReference type="AlphaFoldDB" id="A0A7Z2ZN03"/>
<dbReference type="InterPro" id="IPR037128">
    <property type="entry name" value="Quinolinate_PRibosylTase_N_sf"/>
</dbReference>
<evidence type="ECO:0000256" key="3">
    <source>
        <dbReference type="ARBA" id="ARBA00009400"/>
    </source>
</evidence>
<dbReference type="PIRSF" id="PIRSF006250">
    <property type="entry name" value="NadC_ModD"/>
    <property type="match status" value="1"/>
</dbReference>
<accession>A0A7Z2ZN03</accession>
<comment type="subunit">
    <text evidence="4">Hexamer formed by 3 homodimers.</text>
</comment>
<dbReference type="InterPro" id="IPR013785">
    <property type="entry name" value="Aldolase_TIM"/>
</dbReference>
<evidence type="ECO:0000313" key="15">
    <source>
        <dbReference type="EMBL" id="QJD85881.1"/>
    </source>
</evidence>
<dbReference type="RefSeq" id="WP_169282133.1">
    <property type="nucleotide sequence ID" value="NZ_CP051680.1"/>
</dbReference>
<evidence type="ECO:0000256" key="2">
    <source>
        <dbReference type="ARBA" id="ARBA00004893"/>
    </source>
</evidence>
<dbReference type="NCBIfam" id="TIGR00078">
    <property type="entry name" value="nadC"/>
    <property type="match status" value="1"/>
</dbReference>
<proteinExistence type="inferred from homology"/>
<keyword evidence="8 12" id="KW-0808">Transferase</keyword>
<comment type="function">
    <text evidence="1">Involved in the catabolism of quinolinic acid (QA).</text>
</comment>
<dbReference type="Pfam" id="PF02749">
    <property type="entry name" value="QRPTase_N"/>
    <property type="match status" value="1"/>
</dbReference>
<name>A0A7Z2ZN03_9BACL</name>
<comment type="catalytic activity">
    <reaction evidence="10">
        <text>nicotinate beta-D-ribonucleotide + CO2 + diphosphate = quinolinate + 5-phospho-alpha-D-ribose 1-diphosphate + 2 H(+)</text>
        <dbReference type="Rhea" id="RHEA:12733"/>
        <dbReference type="ChEBI" id="CHEBI:15378"/>
        <dbReference type="ChEBI" id="CHEBI:16526"/>
        <dbReference type="ChEBI" id="CHEBI:29959"/>
        <dbReference type="ChEBI" id="CHEBI:33019"/>
        <dbReference type="ChEBI" id="CHEBI:57502"/>
        <dbReference type="ChEBI" id="CHEBI:58017"/>
        <dbReference type="EC" id="2.4.2.19"/>
    </reaction>
</comment>
<dbReference type="GO" id="GO:0034213">
    <property type="term" value="P:quinolinate catabolic process"/>
    <property type="evidence" value="ECO:0007669"/>
    <property type="project" value="TreeGrafter"/>
</dbReference>
<dbReference type="Pfam" id="PF01729">
    <property type="entry name" value="QRPTase_C"/>
    <property type="match status" value="1"/>
</dbReference>
<comment type="pathway">
    <text evidence="2">Cofactor biosynthesis; NAD(+) biosynthesis; nicotinate D-ribonucleotide from quinolinate: step 1/1.</text>
</comment>
<dbReference type="SUPFAM" id="SSF51690">
    <property type="entry name" value="Nicotinate/Quinolinate PRTase C-terminal domain-like"/>
    <property type="match status" value="1"/>
</dbReference>
<sequence>MFERESEWAIGGPAVDAVKEHLRAWLAEDIGSGDVTTMATVPQDHQSSGIIHAKQSGIVAGIPLARLVFEVIDKSLKFNAQVSDGTKVERGTVLTIVEGSTHSILTGERLALNLLQRLSGIATKTNEYVVAAQGQSVRIADTRKTTPGHRTLEKYAVRIGGGANHRFGLYDAVMIKDNHIVAAGGITAAIRAAKARIPHTMMIEVEAESLEQAKEGVSAGAHIVMLDNMSAAAMAEAVSVIREIAPHIVLEASGGITPERVVEVAKTGVDVISVGSLTHSFQALDISLDLNAKKKGASS</sequence>
<reference evidence="15 16" key="1">
    <citation type="submission" date="2020-04" db="EMBL/GenBank/DDBJ databases">
        <title>Genome sequencing of novel species.</title>
        <authorList>
            <person name="Heo J."/>
            <person name="Kim S.-J."/>
            <person name="Kim J.-S."/>
            <person name="Hong S.-B."/>
            <person name="Kwon S.-W."/>
        </authorList>
    </citation>
    <scope>NUCLEOTIDE SEQUENCE [LARGE SCALE GENOMIC DNA]</scope>
    <source>
        <strain evidence="15 16">MFER-1</strain>
    </source>
</reference>
<evidence type="ECO:0000256" key="4">
    <source>
        <dbReference type="ARBA" id="ARBA00011218"/>
    </source>
</evidence>
<dbReference type="Proteomes" id="UP000502248">
    <property type="component" value="Chromosome"/>
</dbReference>
<keyword evidence="6" id="KW-0662">Pyridine nucleotide biosynthesis</keyword>
<dbReference type="InterPro" id="IPR002638">
    <property type="entry name" value="Quinolinate_PRibosylTrfase_C"/>
</dbReference>
<dbReference type="Gene3D" id="3.90.1170.20">
    <property type="entry name" value="Quinolinate phosphoribosyl transferase, N-terminal domain"/>
    <property type="match status" value="1"/>
</dbReference>
<evidence type="ECO:0000313" key="16">
    <source>
        <dbReference type="Proteomes" id="UP000502248"/>
    </source>
</evidence>
<dbReference type="FunFam" id="3.90.1170.20:FF:000001">
    <property type="entry name" value="Nicotinate-nucleotide diphosphorylase (Carboxylating)"/>
    <property type="match status" value="1"/>
</dbReference>
<dbReference type="GO" id="GO:0004514">
    <property type="term" value="F:nicotinate-nucleotide diphosphorylase (carboxylating) activity"/>
    <property type="evidence" value="ECO:0007669"/>
    <property type="project" value="UniProtKB-EC"/>
</dbReference>
<evidence type="ECO:0000259" key="13">
    <source>
        <dbReference type="Pfam" id="PF01729"/>
    </source>
</evidence>
<feature type="domain" description="Quinolinate phosphoribosyl transferase N-terminal" evidence="14">
    <location>
        <begin position="34"/>
        <end position="119"/>
    </location>
</feature>
<evidence type="ECO:0000256" key="6">
    <source>
        <dbReference type="ARBA" id="ARBA00022642"/>
    </source>
</evidence>
<dbReference type="CDD" id="cd01572">
    <property type="entry name" value="QPRTase"/>
    <property type="match status" value="1"/>
</dbReference>
<evidence type="ECO:0000256" key="11">
    <source>
        <dbReference type="ARBA" id="ARBA00069173"/>
    </source>
</evidence>
<feature type="domain" description="Quinolinate phosphoribosyl transferase C-terminal" evidence="13">
    <location>
        <begin position="121"/>
        <end position="289"/>
    </location>
</feature>